<dbReference type="PATRIC" id="fig|69222.5.peg.2615"/>
<sequence>MNGKKLLIAFLFTSWTNYTLAAGSNSGVIHFEGAIVEPPCDVQVEHNQLSSSCYRDGQNLITRSAISGEQAIPASFGQSEMSWLNSEHTQGILTVSYN</sequence>
<protein>
    <recommendedName>
        <fullName evidence="4">Fimbrial protein</fullName>
    </recommendedName>
</protein>
<evidence type="ECO:0008006" key="4">
    <source>
        <dbReference type="Google" id="ProtNLM"/>
    </source>
</evidence>
<dbReference type="EMBL" id="JFHN01000051">
    <property type="protein sequence ID" value="EXU75126.1"/>
    <property type="molecule type" value="Genomic_DNA"/>
</dbReference>
<keyword evidence="1" id="KW-0732">Signal</keyword>
<dbReference type="OrthoDB" id="6458927at2"/>
<feature type="signal peptide" evidence="1">
    <location>
        <begin position="1"/>
        <end position="21"/>
    </location>
</feature>
<comment type="caution">
    <text evidence="2">The sequence shown here is derived from an EMBL/GenBank/DDBJ whole genome shotgun (WGS) entry which is preliminary data.</text>
</comment>
<feature type="chain" id="PRO_5001472134" description="Fimbrial protein" evidence="1">
    <location>
        <begin position="22"/>
        <end position="98"/>
    </location>
</feature>
<proteinExistence type="predicted"/>
<evidence type="ECO:0000313" key="3">
    <source>
        <dbReference type="Proteomes" id="UP000019918"/>
    </source>
</evidence>
<dbReference type="AlphaFoldDB" id="A0A014LZW5"/>
<evidence type="ECO:0000256" key="1">
    <source>
        <dbReference type="SAM" id="SignalP"/>
    </source>
</evidence>
<gene>
    <name evidence="2" type="ORF">BG55_12705</name>
</gene>
<keyword evidence="3" id="KW-1185">Reference proteome</keyword>
<name>A0A014LZW5_9GAMM</name>
<evidence type="ECO:0000313" key="2">
    <source>
        <dbReference type="EMBL" id="EXU75126.1"/>
    </source>
</evidence>
<dbReference type="Proteomes" id="UP000019918">
    <property type="component" value="Unassembled WGS sequence"/>
</dbReference>
<reference evidence="2 3" key="1">
    <citation type="submission" date="2014-02" db="EMBL/GenBank/DDBJ databases">
        <title>Draft genome of Erwinia mallotivora strain BT-MARDI, a papaya dieback pathogen.</title>
        <authorList>
            <person name="Redzuan R."/>
            <person name="Abu Bakar N."/>
            <person name="Badrun R."/>
            <person name="Mohd Raih M.F."/>
            <person name="Rozano L."/>
            <person name="Mat Amin N."/>
        </authorList>
    </citation>
    <scope>NUCLEOTIDE SEQUENCE [LARGE SCALE GENOMIC DNA]</scope>
    <source>
        <strain evidence="2 3">BT-MARDI</strain>
    </source>
</reference>
<dbReference type="RefSeq" id="WP_052018810.1">
    <property type="nucleotide sequence ID" value="NZ_JFHN01000051.1"/>
</dbReference>
<accession>A0A014LZW5</accession>
<dbReference type="STRING" id="69222.BG55_12705"/>
<organism evidence="2 3">
    <name type="scientific">Erwinia mallotivora</name>
    <dbReference type="NCBI Taxonomy" id="69222"/>
    <lineage>
        <taxon>Bacteria</taxon>
        <taxon>Pseudomonadati</taxon>
        <taxon>Pseudomonadota</taxon>
        <taxon>Gammaproteobacteria</taxon>
        <taxon>Enterobacterales</taxon>
        <taxon>Erwiniaceae</taxon>
        <taxon>Erwinia</taxon>
    </lineage>
</organism>